<keyword evidence="2" id="KW-1185">Reference proteome</keyword>
<dbReference type="RefSeq" id="WP_103919291.1">
    <property type="nucleotide sequence ID" value="NZ_FMSV02000202.1"/>
</dbReference>
<accession>A0A1H6F5G6</accession>
<protein>
    <submittedName>
        <fullName evidence="1">Bacteriophage Lambda NinG protein</fullName>
    </submittedName>
</protein>
<organism evidence="1 2">
    <name type="scientific">Candidatus Venteria ishoeyi</name>
    <dbReference type="NCBI Taxonomy" id="1899563"/>
    <lineage>
        <taxon>Bacteria</taxon>
        <taxon>Pseudomonadati</taxon>
        <taxon>Pseudomonadota</taxon>
        <taxon>Gammaproteobacteria</taxon>
        <taxon>Thiotrichales</taxon>
        <taxon>Thiotrichaceae</taxon>
        <taxon>Venteria</taxon>
    </lineage>
</organism>
<dbReference type="AlphaFoldDB" id="A0A1H6F5G6"/>
<dbReference type="InterPro" id="IPR008713">
    <property type="entry name" value="Phage_lambda_NinG"/>
</dbReference>
<reference evidence="1 2" key="1">
    <citation type="submission" date="2016-10" db="EMBL/GenBank/DDBJ databases">
        <authorList>
            <person name="de Groot N.N."/>
        </authorList>
    </citation>
    <scope>NUCLEOTIDE SEQUENCE [LARGE SCALE GENOMIC DNA]</scope>
    <source>
        <strain evidence="1">MBHS1</strain>
    </source>
</reference>
<dbReference type="Pfam" id="PF05766">
    <property type="entry name" value="NinG"/>
    <property type="match status" value="1"/>
</dbReference>
<dbReference type="Proteomes" id="UP000236724">
    <property type="component" value="Unassembled WGS sequence"/>
</dbReference>
<evidence type="ECO:0000313" key="1">
    <source>
        <dbReference type="EMBL" id="SEH05342.1"/>
    </source>
</evidence>
<proteinExistence type="predicted"/>
<sequence>MGKRKCRACGGAYQHPAQGVPKPTNSTIYPPVCSLDCLIEYSHTLKKKAYRKTTRNLKTKMLGDDKGHWRKKARVVFQKLIRLRDESDSCISCKESIVKDLSGGSFDAGHYVSVARNDALMFSFENCHKQCVQCNRHQSGNLIEYRKRLVVKIGIERVEWLEGHHENPRYRVDDYKAVYAISNHLIKSKQITDPDILAGTVAGEF</sequence>
<name>A0A1H6F5G6_9GAMM</name>
<dbReference type="EMBL" id="FMSV02000202">
    <property type="protein sequence ID" value="SEH05342.1"/>
    <property type="molecule type" value="Genomic_DNA"/>
</dbReference>
<gene>
    <name evidence="1" type="ORF">MBHS_01195</name>
</gene>
<evidence type="ECO:0000313" key="2">
    <source>
        <dbReference type="Proteomes" id="UP000236724"/>
    </source>
</evidence>